<proteinExistence type="predicted"/>
<gene>
    <name evidence="2" type="primary">LOC110783361</name>
</gene>
<reference evidence="1" key="1">
    <citation type="journal article" date="2021" name="Nat. Commun.">
        <title>Genomic analyses provide insights into spinach domestication and the genetic basis of agronomic traits.</title>
        <authorList>
            <person name="Cai X."/>
            <person name="Sun X."/>
            <person name="Xu C."/>
            <person name="Sun H."/>
            <person name="Wang X."/>
            <person name="Ge C."/>
            <person name="Zhang Z."/>
            <person name="Wang Q."/>
            <person name="Fei Z."/>
            <person name="Jiao C."/>
            <person name="Wang Q."/>
        </authorList>
    </citation>
    <scope>NUCLEOTIDE SEQUENCE [LARGE SCALE GENOMIC DNA]</scope>
    <source>
        <strain evidence="1">cv. Varoflay</strain>
    </source>
</reference>
<accession>A0A9R0JQM9</accession>
<organism evidence="1 2">
    <name type="scientific">Spinacia oleracea</name>
    <name type="common">Spinach</name>
    <dbReference type="NCBI Taxonomy" id="3562"/>
    <lineage>
        <taxon>Eukaryota</taxon>
        <taxon>Viridiplantae</taxon>
        <taxon>Streptophyta</taxon>
        <taxon>Embryophyta</taxon>
        <taxon>Tracheophyta</taxon>
        <taxon>Spermatophyta</taxon>
        <taxon>Magnoliopsida</taxon>
        <taxon>eudicotyledons</taxon>
        <taxon>Gunneridae</taxon>
        <taxon>Pentapetalae</taxon>
        <taxon>Caryophyllales</taxon>
        <taxon>Chenopodiaceae</taxon>
        <taxon>Chenopodioideae</taxon>
        <taxon>Anserineae</taxon>
        <taxon>Spinacia</taxon>
    </lineage>
</organism>
<dbReference type="InterPro" id="IPR053085">
    <property type="entry name" value="Jasmonate-induced_protein"/>
</dbReference>
<protein>
    <submittedName>
        <fullName evidence="2">Uncharacterized protein</fullName>
    </submittedName>
</protein>
<dbReference type="PANTHER" id="PTHR36482">
    <property type="entry name" value="OSJNBA0024J22.15 PROTEIN"/>
    <property type="match status" value="1"/>
</dbReference>
<dbReference type="PANTHER" id="PTHR36482:SF6">
    <property type="entry name" value="JASMONATE-INDUCED PROTEIN HOMOLOG"/>
    <property type="match status" value="1"/>
</dbReference>
<reference evidence="2" key="2">
    <citation type="submission" date="2025-08" db="UniProtKB">
        <authorList>
            <consortium name="RefSeq"/>
        </authorList>
    </citation>
    <scope>IDENTIFICATION</scope>
    <source>
        <tissue evidence="2">Leaf</tissue>
    </source>
</reference>
<evidence type="ECO:0000313" key="1">
    <source>
        <dbReference type="Proteomes" id="UP000813463"/>
    </source>
</evidence>
<name>A0A9R0JQM9_SPIOL</name>
<sequence length="193" mass="21172">MASVQQLSDKEKAAIGEAMKEAESLMLAKNMNAKAASNQDVKVTVIGVMKNLCSTEIERLGKEWSWDGIFQDPPPKKIEGNGIGSFAYTSKLGQYQCSGAFKYGSVSGTKPQLGWILAWEKGWTTFDIGKVYVEAGTLDRINKLTESDIKKKLYESGTTSRYWDNDTGASVVAKITERTSPYGALVAVSFDQF</sequence>
<dbReference type="Proteomes" id="UP000813463">
    <property type="component" value="Chromosome 4"/>
</dbReference>
<dbReference type="KEGG" id="soe:110783361"/>
<evidence type="ECO:0000313" key="2">
    <source>
        <dbReference type="RefSeq" id="XP_021843384.1"/>
    </source>
</evidence>
<dbReference type="AlphaFoldDB" id="A0A9R0JQM9"/>
<keyword evidence="1" id="KW-1185">Reference proteome</keyword>
<dbReference type="GeneID" id="110783361"/>
<dbReference type="RefSeq" id="XP_021843384.1">
    <property type="nucleotide sequence ID" value="XM_021987692.2"/>
</dbReference>